<dbReference type="GO" id="GO:0009697">
    <property type="term" value="P:salicylic acid biosynthetic process"/>
    <property type="evidence" value="ECO:0007669"/>
    <property type="project" value="TreeGrafter"/>
</dbReference>
<evidence type="ECO:0000313" key="8">
    <source>
        <dbReference type="Proteomes" id="UP000315439"/>
    </source>
</evidence>
<dbReference type="InterPro" id="IPR005801">
    <property type="entry name" value="ADC_synthase"/>
</dbReference>
<evidence type="ECO:0000256" key="5">
    <source>
        <dbReference type="ARBA" id="ARBA00041564"/>
    </source>
</evidence>
<dbReference type="PANTHER" id="PTHR42839:SF2">
    <property type="entry name" value="ISOCHORISMATE SYNTHASE ENTC"/>
    <property type="match status" value="1"/>
</dbReference>
<keyword evidence="8" id="KW-1185">Reference proteome</keyword>
<protein>
    <recommendedName>
        <fullName evidence="3">isochorismate synthase</fullName>
        <ecNumber evidence="3">5.4.4.2</ecNumber>
    </recommendedName>
    <alternativeName>
        <fullName evidence="5">Isochorismate mutase</fullName>
    </alternativeName>
</protein>
<comment type="catalytic activity">
    <reaction evidence="1">
        <text>chorismate = isochorismate</text>
        <dbReference type="Rhea" id="RHEA:18985"/>
        <dbReference type="ChEBI" id="CHEBI:29748"/>
        <dbReference type="ChEBI" id="CHEBI:29780"/>
        <dbReference type="EC" id="5.4.4.2"/>
    </reaction>
</comment>
<dbReference type="PANTHER" id="PTHR42839">
    <property type="entry name" value="ISOCHORISMATE SYNTHASE ENTC"/>
    <property type="match status" value="1"/>
</dbReference>
<dbReference type="EMBL" id="VIKS01000009">
    <property type="protein sequence ID" value="TQV87111.1"/>
    <property type="molecule type" value="Genomic_DNA"/>
</dbReference>
<feature type="domain" description="Chorismate-utilising enzyme C-terminal" evidence="6">
    <location>
        <begin position="144"/>
        <end position="402"/>
    </location>
</feature>
<dbReference type="OrthoDB" id="9806579at2"/>
<evidence type="ECO:0000259" key="6">
    <source>
        <dbReference type="Pfam" id="PF00425"/>
    </source>
</evidence>
<dbReference type="InterPro" id="IPR015890">
    <property type="entry name" value="Chorismate_C"/>
</dbReference>
<dbReference type="Proteomes" id="UP000315439">
    <property type="component" value="Unassembled WGS sequence"/>
</dbReference>
<dbReference type="SUPFAM" id="SSF56322">
    <property type="entry name" value="ADC synthase"/>
    <property type="match status" value="1"/>
</dbReference>
<dbReference type="Gene3D" id="3.60.120.10">
    <property type="entry name" value="Anthranilate synthase"/>
    <property type="match status" value="1"/>
</dbReference>
<evidence type="ECO:0000313" key="7">
    <source>
        <dbReference type="EMBL" id="TQV87111.1"/>
    </source>
</evidence>
<reference evidence="7 8" key="1">
    <citation type="submission" date="2019-07" db="EMBL/GenBank/DDBJ databases">
        <title>Draft genome for Aliikangiella sp. M105.</title>
        <authorList>
            <person name="Wang G."/>
        </authorList>
    </citation>
    <scope>NUCLEOTIDE SEQUENCE [LARGE SCALE GENOMIC DNA]</scope>
    <source>
        <strain evidence="7 8">M105</strain>
    </source>
</reference>
<evidence type="ECO:0000256" key="3">
    <source>
        <dbReference type="ARBA" id="ARBA00012824"/>
    </source>
</evidence>
<proteinExistence type="inferred from homology"/>
<evidence type="ECO:0000256" key="2">
    <source>
        <dbReference type="ARBA" id="ARBA00005297"/>
    </source>
</evidence>
<dbReference type="Pfam" id="PF00425">
    <property type="entry name" value="Chorismate_bind"/>
    <property type="match status" value="1"/>
</dbReference>
<keyword evidence="4 7" id="KW-0413">Isomerase</keyword>
<comment type="caution">
    <text evidence="7">The sequence shown here is derived from an EMBL/GenBank/DDBJ whole genome shotgun (WGS) entry which is preliminary data.</text>
</comment>
<name>A0A545UCB2_9GAMM</name>
<dbReference type="InterPro" id="IPR004561">
    <property type="entry name" value="IsoChor_synthase"/>
</dbReference>
<dbReference type="AlphaFoldDB" id="A0A545UCB2"/>
<dbReference type="GO" id="GO:0008909">
    <property type="term" value="F:isochorismate synthase activity"/>
    <property type="evidence" value="ECO:0007669"/>
    <property type="project" value="UniProtKB-EC"/>
</dbReference>
<evidence type="ECO:0000256" key="4">
    <source>
        <dbReference type="ARBA" id="ARBA00023235"/>
    </source>
</evidence>
<accession>A0A545UCB2</accession>
<dbReference type="EC" id="5.4.4.2" evidence="3"/>
<sequence length="434" mass="47268">MLSYDGESLDSSENSNILEEFREGESFFFRSEEFAFLTSGTLVKVPDTNLTCQSFEQTVMRTFEQAKHLMSNKTASIEPPLVVGAIPFDRTKPVNLRIPKSVKRFDPQTRLSVDAVEATHSLSSVKEVVSNWTTTHMRSVPNGDAYKQSVSQALDLFAKTELDKVVLARTLEIGCDQELPVSKLIARLAQSNPNGFIFAADSSLNQLSPRTLFGASPELLISKKGAKVFSNPLAGSAARSTSVTEDCNRAEALLRSTKDLHEHALVIESIVDTLSPYCKKLHLPGKPSLLKTPTMWHLSTLIQGELKDSETSSLSLAKALHPTPAVCGNPTVMARETISRLEHIERGFFTGTVGWSDINGDGEWSVTIRCAEKQAQLLKLYAGAGIVEGSLPDLELAETAAKFGTMLNALGISYSDAINYSDMGMSTSTKTKVA</sequence>
<dbReference type="NCBIfam" id="TIGR00543">
    <property type="entry name" value="isochor_syn"/>
    <property type="match status" value="1"/>
</dbReference>
<comment type="similarity">
    <text evidence="2">Belongs to the isochorismate synthase family.</text>
</comment>
<gene>
    <name evidence="7" type="ORF">FLL46_15005</name>
</gene>
<organism evidence="7 8">
    <name type="scientific">Aliikangiella coralliicola</name>
    <dbReference type="NCBI Taxonomy" id="2592383"/>
    <lineage>
        <taxon>Bacteria</taxon>
        <taxon>Pseudomonadati</taxon>
        <taxon>Pseudomonadota</taxon>
        <taxon>Gammaproteobacteria</taxon>
        <taxon>Oceanospirillales</taxon>
        <taxon>Pleioneaceae</taxon>
        <taxon>Aliikangiella</taxon>
    </lineage>
</organism>
<evidence type="ECO:0000256" key="1">
    <source>
        <dbReference type="ARBA" id="ARBA00000799"/>
    </source>
</evidence>
<dbReference type="RefSeq" id="WP_142932118.1">
    <property type="nucleotide sequence ID" value="NZ_ML660165.1"/>
</dbReference>